<keyword evidence="6" id="KW-0325">Glycoprotein</keyword>
<evidence type="ECO:0000256" key="7">
    <source>
        <dbReference type="ARBA" id="ARBA00022729"/>
    </source>
</evidence>
<keyword evidence="9" id="KW-0449">Lipoprotein</keyword>
<dbReference type="GO" id="GO:0050660">
    <property type="term" value="F:flavin adenine dinucleotide binding"/>
    <property type="evidence" value="ECO:0007669"/>
    <property type="project" value="InterPro"/>
</dbReference>
<organism evidence="14 15">
    <name type="scientific">Aspergillus glaucus CBS 516.65</name>
    <dbReference type="NCBI Taxonomy" id="1160497"/>
    <lineage>
        <taxon>Eukaryota</taxon>
        <taxon>Fungi</taxon>
        <taxon>Dikarya</taxon>
        <taxon>Ascomycota</taxon>
        <taxon>Pezizomycotina</taxon>
        <taxon>Eurotiomycetes</taxon>
        <taxon>Eurotiomycetidae</taxon>
        <taxon>Eurotiales</taxon>
        <taxon>Aspergillaceae</taxon>
        <taxon>Aspergillus</taxon>
        <taxon>Aspergillus subgen. Aspergillus</taxon>
    </lineage>
</organism>
<evidence type="ECO:0000256" key="10">
    <source>
        <dbReference type="PROSITE-ProRule" id="PRU01356"/>
    </source>
</evidence>
<dbReference type="Pfam" id="PF05199">
    <property type="entry name" value="GMC_oxred_C"/>
    <property type="match status" value="1"/>
</dbReference>
<keyword evidence="12" id="KW-0812">Transmembrane</keyword>
<dbReference type="OrthoDB" id="269227at2759"/>
<feature type="transmembrane region" description="Helical" evidence="12">
    <location>
        <begin position="119"/>
        <end position="139"/>
    </location>
</feature>
<evidence type="ECO:0000256" key="11">
    <source>
        <dbReference type="SAM" id="MobiDB-lite"/>
    </source>
</evidence>
<dbReference type="InterPro" id="IPR008427">
    <property type="entry name" value="Extracellular_membr_CFEM_dom"/>
</dbReference>
<keyword evidence="12" id="KW-1133">Transmembrane helix</keyword>
<dbReference type="STRING" id="1160497.A0A1L9V846"/>
<feature type="compositionally biased region" description="Polar residues" evidence="11">
    <location>
        <begin position="355"/>
        <end position="369"/>
    </location>
</feature>
<keyword evidence="5" id="KW-0964">Secreted</keyword>
<evidence type="ECO:0000256" key="2">
    <source>
        <dbReference type="ARBA" id="ARBA00004613"/>
    </source>
</evidence>
<dbReference type="GO" id="GO:0016614">
    <property type="term" value="F:oxidoreductase activity, acting on CH-OH group of donors"/>
    <property type="evidence" value="ECO:0007669"/>
    <property type="project" value="InterPro"/>
</dbReference>
<keyword evidence="7" id="KW-0732">Signal</keyword>
<sequence length="1020" mass="111244">MAAASSIQELATALPPCALKCLVAGIEQSTCGLTNQTCICTNTELNTNVEACVLMSCTIKQSLTTKNVTKTACDAPIRDRSKTVSIAGIVGGVLSVVAFILRIAARFRCLGGQFGWDDATMVFTMMMVIPLSAFSIVLADSGLGKDMWTLPFENITHILYIYMIDEVLYLSILPMTKISILCFYLRVFPKKEIRVTAYVVMAFCVGYLISFVLISVFQCDPINGAYLRWDGEHNFKCNNINAQGWAAAIANMILDIVVMALPLRELYHLNLSLRKKLGVLCMFSLGIFVTLVSILRLESLIKFATTQNVTWDYVEIGYWSTIECHVGVICACLPAIRSLLRRVFPTAFGDTTKGASKGTNNTYSTSRSGAGSRLEGKFTPKTTSGTDVEYDYVVVGSGPGGGPLASRLAIAGHKVLLLDAGDDQFDAPVIQAPAMQLQSTEYEGTKWDYFVNHYQDLSRQEEDTKMTYKTPSGELHVGPNPPANSDPLGVLYPRAGTLGGCSAHNAMITIYPYEKDWEDLASITGNDTWAPDVMRKYFEKLERNRYLPSSLSGHGYDGWLTTSLTQLTLVVEDRKLLSLIIAAATAAGKSLIGKLLTTVTGLGEVLLRDLNSDAKDRDQETGPYQVPLAVDVPDYRRTGPRDFIVDTQKATNSDGSRKYHLDVQMNTLVTNLRFDTSGSKPKATGVDYFKGQSLYRADPRSGNATASSSGSVKAAREVILAAGAFNTPQLLKLSGVGPKQELEKLGIDTLVNLPGVGKNLQDRYEVSVIGESPTNFTLTEECTFLATTPDPCMEKWQNNGALLKGTYTTNGIAIAVTRNSSTSDGDPDLLVSGAPAYFKGYYPGYSYNALKESNHWAWITLKARARNTAGTVELRSKDPRDTPVINFNSFDTGSTEDDADEKDLQAVIEGMKFSRNIFDSLVPLDGDFDEVWPGKNVSTDSQLKDFAKKEAWGHHACCTAPIGSDDDDNAVLDSDFRVRGVEGLRVVDASVFPKIPGYYIALPIYMLSEKAADVIISSGA</sequence>
<comment type="caution">
    <text evidence="10">Lacks conserved residue(s) required for the propagation of feature annotation.</text>
</comment>
<reference evidence="15" key="1">
    <citation type="journal article" date="2017" name="Genome Biol.">
        <title>Comparative genomics reveals high biological diversity and specific adaptations in the industrially and medically important fungal genus Aspergillus.</title>
        <authorList>
            <person name="de Vries R.P."/>
            <person name="Riley R."/>
            <person name="Wiebenga A."/>
            <person name="Aguilar-Osorio G."/>
            <person name="Amillis S."/>
            <person name="Uchima C.A."/>
            <person name="Anderluh G."/>
            <person name="Asadollahi M."/>
            <person name="Askin M."/>
            <person name="Barry K."/>
            <person name="Battaglia E."/>
            <person name="Bayram O."/>
            <person name="Benocci T."/>
            <person name="Braus-Stromeyer S.A."/>
            <person name="Caldana C."/>
            <person name="Canovas D."/>
            <person name="Cerqueira G.C."/>
            <person name="Chen F."/>
            <person name="Chen W."/>
            <person name="Choi C."/>
            <person name="Clum A."/>
            <person name="Dos Santos R.A."/>
            <person name="Damasio A.R."/>
            <person name="Diallinas G."/>
            <person name="Emri T."/>
            <person name="Fekete E."/>
            <person name="Flipphi M."/>
            <person name="Freyberg S."/>
            <person name="Gallo A."/>
            <person name="Gournas C."/>
            <person name="Habgood R."/>
            <person name="Hainaut M."/>
            <person name="Harispe M.L."/>
            <person name="Henrissat B."/>
            <person name="Hilden K.S."/>
            <person name="Hope R."/>
            <person name="Hossain A."/>
            <person name="Karabika E."/>
            <person name="Karaffa L."/>
            <person name="Karanyi Z."/>
            <person name="Krasevec N."/>
            <person name="Kuo A."/>
            <person name="Kusch H."/>
            <person name="LaButti K."/>
            <person name="Lagendijk E.L."/>
            <person name="Lapidus A."/>
            <person name="Levasseur A."/>
            <person name="Lindquist E."/>
            <person name="Lipzen A."/>
            <person name="Logrieco A.F."/>
            <person name="MacCabe A."/>
            <person name="Maekelae M.R."/>
            <person name="Malavazi I."/>
            <person name="Melin P."/>
            <person name="Meyer V."/>
            <person name="Mielnichuk N."/>
            <person name="Miskei M."/>
            <person name="Molnar A.P."/>
            <person name="Mule G."/>
            <person name="Ngan C.Y."/>
            <person name="Orejas M."/>
            <person name="Orosz E."/>
            <person name="Ouedraogo J.P."/>
            <person name="Overkamp K.M."/>
            <person name="Park H.-S."/>
            <person name="Perrone G."/>
            <person name="Piumi F."/>
            <person name="Punt P.J."/>
            <person name="Ram A.F."/>
            <person name="Ramon A."/>
            <person name="Rauscher S."/>
            <person name="Record E."/>
            <person name="Riano-Pachon D.M."/>
            <person name="Robert V."/>
            <person name="Roehrig J."/>
            <person name="Ruller R."/>
            <person name="Salamov A."/>
            <person name="Salih N.S."/>
            <person name="Samson R.A."/>
            <person name="Sandor E."/>
            <person name="Sanguinetti M."/>
            <person name="Schuetze T."/>
            <person name="Sepcic K."/>
            <person name="Shelest E."/>
            <person name="Sherlock G."/>
            <person name="Sophianopoulou V."/>
            <person name="Squina F.M."/>
            <person name="Sun H."/>
            <person name="Susca A."/>
            <person name="Todd R.B."/>
            <person name="Tsang A."/>
            <person name="Unkles S.E."/>
            <person name="van de Wiele N."/>
            <person name="van Rossen-Uffink D."/>
            <person name="Oliveira J.V."/>
            <person name="Vesth T.C."/>
            <person name="Visser J."/>
            <person name="Yu J.-H."/>
            <person name="Zhou M."/>
            <person name="Andersen M.R."/>
            <person name="Archer D.B."/>
            <person name="Baker S.E."/>
            <person name="Benoit I."/>
            <person name="Brakhage A.A."/>
            <person name="Braus G.H."/>
            <person name="Fischer R."/>
            <person name="Frisvad J.C."/>
            <person name="Goldman G.H."/>
            <person name="Houbraken J."/>
            <person name="Oakley B."/>
            <person name="Pocsi I."/>
            <person name="Scazzocchio C."/>
            <person name="Seiboth B."/>
            <person name="vanKuyk P.A."/>
            <person name="Wortman J."/>
            <person name="Dyer P.S."/>
            <person name="Grigoriev I.V."/>
        </authorList>
    </citation>
    <scope>NUCLEOTIDE SEQUENCE [LARGE SCALE GENOMIC DNA]</scope>
    <source>
        <strain evidence="15">CBS 516.65</strain>
    </source>
</reference>
<dbReference type="InterPro" id="IPR049326">
    <property type="entry name" value="Rhodopsin_dom_fungi"/>
</dbReference>
<feature type="transmembrane region" description="Helical" evidence="12">
    <location>
        <begin position="197"/>
        <end position="217"/>
    </location>
</feature>
<dbReference type="Proteomes" id="UP000184300">
    <property type="component" value="Unassembled WGS sequence"/>
</dbReference>
<dbReference type="InterPro" id="IPR036188">
    <property type="entry name" value="FAD/NAD-bd_sf"/>
</dbReference>
<evidence type="ECO:0000256" key="6">
    <source>
        <dbReference type="ARBA" id="ARBA00022622"/>
    </source>
</evidence>
<evidence type="ECO:0000256" key="8">
    <source>
        <dbReference type="ARBA" id="ARBA00023157"/>
    </source>
</evidence>
<dbReference type="GO" id="GO:0005576">
    <property type="term" value="C:extracellular region"/>
    <property type="evidence" value="ECO:0007669"/>
    <property type="project" value="UniProtKB-SubCell"/>
</dbReference>
<feature type="disulfide bond" evidence="10">
    <location>
        <begin position="17"/>
        <end position="57"/>
    </location>
</feature>
<evidence type="ECO:0000259" key="13">
    <source>
        <dbReference type="PROSITE" id="PS52012"/>
    </source>
</evidence>
<dbReference type="PANTHER" id="PTHR11552">
    <property type="entry name" value="GLUCOSE-METHANOL-CHOLINE GMC OXIDOREDUCTASE"/>
    <property type="match status" value="1"/>
</dbReference>
<dbReference type="Gene3D" id="3.50.50.60">
    <property type="entry name" value="FAD/NAD(P)-binding domain"/>
    <property type="match status" value="1"/>
</dbReference>
<feature type="disulfide bond" evidence="10">
    <location>
        <begin position="31"/>
        <end position="38"/>
    </location>
</feature>
<dbReference type="EMBL" id="KV878913">
    <property type="protein sequence ID" value="OJJ80104.1"/>
    <property type="molecule type" value="Genomic_DNA"/>
</dbReference>
<dbReference type="GO" id="GO:0098552">
    <property type="term" value="C:side of membrane"/>
    <property type="evidence" value="ECO:0007669"/>
    <property type="project" value="UniProtKB-KW"/>
</dbReference>
<evidence type="ECO:0000256" key="9">
    <source>
        <dbReference type="ARBA" id="ARBA00023288"/>
    </source>
</evidence>
<dbReference type="SMART" id="SM00747">
    <property type="entry name" value="CFEM"/>
    <property type="match status" value="1"/>
</dbReference>
<evidence type="ECO:0000256" key="4">
    <source>
        <dbReference type="ARBA" id="ARBA00010790"/>
    </source>
</evidence>
<keyword evidence="15" id="KW-1185">Reference proteome</keyword>
<feature type="disulfide bond" evidence="10">
    <location>
        <begin position="21"/>
        <end position="52"/>
    </location>
</feature>
<dbReference type="VEuPathDB" id="FungiDB:ASPGLDRAFT_77265"/>
<protein>
    <recommendedName>
        <fullName evidence="13">CFEM domain-containing protein</fullName>
    </recommendedName>
</protein>
<evidence type="ECO:0000256" key="12">
    <source>
        <dbReference type="SAM" id="Phobius"/>
    </source>
</evidence>
<dbReference type="PROSITE" id="PS52012">
    <property type="entry name" value="CFEM"/>
    <property type="match status" value="1"/>
</dbReference>
<dbReference type="InterPro" id="IPR007867">
    <property type="entry name" value="GMC_OxRtase_C"/>
</dbReference>
<dbReference type="SUPFAM" id="SSF54373">
    <property type="entry name" value="FAD-linked reductases, C-terminal domain"/>
    <property type="match status" value="1"/>
</dbReference>
<evidence type="ECO:0000313" key="14">
    <source>
        <dbReference type="EMBL" id="OJJ80104.1"/>
    </source>
</evidence>
<comment type="similarity">
    <text evidence="4">Belongs to the GMC oxidoreductase family.</text>
</comment>
<keyword evidence="12" id="KW-0472">Membrane</keyword>
<feature type="disulfide bond" evidence="10">
    <location>
        <begin position="40"/>
        <end position="73"/>
    </location>
</feature>
<dbReference type="Pfam" id="PF00732">
    <property type="entry name" value="GMC_oxred_N"/>
    <property type="match status" value="1"/>
</dbReference>
<dbReference type="Pfam" id="PF20684">
    <property type="entry name" value="Fung_rhodopsin"/>
    <property type="match status" value="1"/>
</dbReference>
<dbReference type="RefSeq" id="XP_022396802.1">
    <property type="nucleotide sequence ID" value="XM_022549886.1"/>
</dbReference>
<comment type="similarity">
    <text evidence="3">Belongs to the RBT5 family.</text>
</comment>
<evidence type="ECO:0000256" key="3">
    <source>
        <dbReference type="ARBA" id="ARBA00010031"/>
    </source>
</evidence>
<name>A0A1L9V846_ASPGL</name>
<dbReference type="AlphaFoldDB" id="A0A1L9V846"/>
<dbReference type="PANTHER" id="PTHR11552:SF213">
    <property type="entry name" value="DEHYDROGENASE, PUTATIVE-RELATED"/>
    <property type="match status" value="1"/>
</dbReference>
<dbReference type="Pfam" id="PF05730">
    <property type="entry name" value="CFEM"/>
    <property type="match status" value="1"/>
</dbReference>
<keyword evidence="8 10" id="KW-1015">Disulfide bond</keyword>
<feature type="region of interest" description="Disordered" evidence="11">
    <location>
        <begin position="355"/>
        <end position="382"/>
    </location>
</feature>
<dbReference type="GeneID" id="34466146"/>
<comment type="subcellular location">
    <subcellularLocation>
        <location evidence="1">Membrane</location>
        <topology evidence="1">Lipid-anchor</topology>
        <topology evidence="1">GPI-anchor</topology>
    </subcellularLocation>
    <subcellularLocation>
        <location evidence="2">Secreted</location>
    </subcellularLocation>
</comment>
<keyword evidence="6" id="KW-0336">GPI-anchor</keyword>
<feature type="transmembrane region" description="Helical" evidence="12">
    <location>
        <begin position="245"/>
        <end position="265"/>
    </location>
</feature>
<evidence type="ECO:0000256" key="5">
    <source>
        <dbReference type="ARBA" id="ARBA00022525"/>
    </source>
</evidence>
<accession>A0A1L9V846</accession>
<dbReference type="InterPro" id="IPR012132">
    <property type="entry name" value="GMC_OxRdtase"/>
</dbReference>
<evidence type="ECO:0000256" key="1">
    <source>
        <dbReference type="ARBA" id="ARBA00004589"/>
    </source>
</evidence>
<dbReference type="InterPro" id="IPR000172">
    <property type="entry name" value="GMC_OxRdtase_N"/>
</dbReference>
<evidence type="ECO:0000313" key="15">
    <source>
        <dbReference type="Proteomes" id="UP000184300"/>
    </source>
</evidence>
<gene>
    <name evidence="14" type="ORF">ASPGLDRAFT_77265</name>
</gene>
<feature type="domain" description="CFEM" evidence="13">
    <location>
        <begin position="1"/>
        <end position="100"/>
    </location>
</feature>
<feature type="transmembrane region" description="Helical" evidence="12">
    <location>
        <begin position="86"/>
        <end position="107"/>
    </location>
</feature>
<dbReference type="Gene3D" id="3.30.560.10">
    <property type="entry name" value="Glucose Oxidase, domain 3"/>
    <property type="match status" value="1"/>
</dbReference>
<proteinExistence type="inferred from homology"/>
<dbReference type="PROSITE" id="PS00624">
    <property type="entry name" value="GMC_OXRED_2"/>
    <property type="match status" value="1"/>
</dbReference>
<feature type="transmembrane region" description="Helical" evidence="12">
    <location>
        <begin position="277"/>
        <end position="296"/>
    </location>
</feature>
<dbReference type="SUPFAM" id="SSF51905">
    <property type="entry name" value="FAD/NAD(P)-binding domain"/>
    <property type="match status" value="1"/>
</dbReference>